<gene>
    <name evidence="5" type="ORF">HER39_14320</name>
</gene>
<keyword evidence="1" id="KW-0805">Transcription regulation</keyword>
<dbReference type="Proteomes" id="UP000523795">
    <property type="component" value="Unassembled WGS sequence"/>
</dbReference>
<name>A0ABX1JTR6_9MICC</name>
<feature type="non-terminal residue" evidence="5">
    <location>
        <position position="31"/>
    </location>
</feature>
<organism evidence="5 6">
    <name type="scientific">Arthrobacter deserti</name>
    <dbReference type="NCBI Taxonomy" id="1742687"/>
    <lineage>
        <taxon>Bacteria</taxon>
        <taxon>Bacillati</taxon>
        <taxon>Actinomycetota</taxon>
        <taxon>Actinomycetes</taxon>
        <taxon>Micrococcales</taxon>
        <taxon>Micrococcaceae</taxon>
        <taxon>Arthrobacter</taxon>
    </lineage>
</organism>
<keyword evidence="3" id="KW-0804">Transcription</keyword>
<accession>A0ABX1JTR6</accession>
<proteinExistence type="predicted"/>
<dbReference type="EMBL" id="JAAZSR010000291">
    <property type="protein sequence ID" value="NKX51716.1"/>
    <property type="molecule type" value="Genomic_DNA"/>
</dbReference>
<evidence type="ECO:0000313" key="5">
    <source>
        <dbReference type="EMBL" id="NKX51716.1"/>
    </source>
</evidence>
<evidence type="ECO:0000256" key="1">
    <source>
        <dbReference type="ARBA" id="ARBA00023015"/>
    </source>
</evidence>
<dbReference type="InterPro" id="IPR036388">
    <property type="entry name" value="WH-like_DNA-bd_sf"/>
</dbReference>
<dbReference type="Pfam" id="PF00392">
    <property type="entry name" value="GntR"/>
    <property type="match status" value="1"/>
</dbReference>
<evidence type="ECO:0000256" key="3">
    <source>
        <dbReference type="ARBA" id="ARBA00023163"/>
    </source>
</evidence>
<dbReference type="Gene3D" id="1.10.10.10">
    <property type="entry name" value="Winged helix-like DNA-binding domain superfamily/Winged helix DNA-binding domain"/>
    <property type="match status" value="1"/>
</dbReference>
<evidence type="ECO:0000313" key="6">
    <source>
        <dbReference type="Proteomes" id="UP000523795"/>
    </source>
</evidence>
<comment type="caution">
    <text evidence="5">The sequence shown here is derived from an EMBL/GenBank/DDBJ whole genome shotgun (WGS) entry which is preliminary data.</text>
</comment>
<dbReference type="InterPro" id="IPR036390">
    <property type="entry name" value="WH_DNA-bd_sf"/>
</dbReference>
<evidence type="ECO:0000256" key="2">
    <source>
        <dbReference type="ARBA" id="ARBA00023125"/>
    </source>
</evidence>
<keyword evidence="2" id="KW-0238">DNA-binding</keyword>
<dbReference type="InterPro" id="IPR000524">
    <property type="entry name" value="Tscrpt_reg_HTH_GntR"/>
</dbReference>
<feature type="domain" description="HTH gntR-type" evidence="4">
    <location>
        <begin position="4"/>
        <end position="31"/>
    </location>
</feature>
<dbReference type="SUPFAM" id="SSF46785">
    <property type="entry name" value="Winged helix' DNA-binding domain"/>
    <property type="match status" value="1"/>
</dbReference>
<reference evidence="5 6" key="1">
    <citation type="submission" date="2020-04" db="EMBL/GenBank/DDBJ databases">
        <authorList>
            <person name="Liu S."/>
        </authorList>
    </citation>
    <scope>NUCLEOTIDE SEQUENCE [LARGE SCALE GENOMIC DNA]</scope>
    <source>
        <strain evidence="5 6">CGMCC 1.15091</strain>
    </source>
</reference>
<protein>
    <submittedName>
        <fullName evidence="5">GntR family transcriptional regulator</fullName>
    </submittedName>
</protein>
<feature type="non-terminal residue" evidence="5">
    <location>
        <position position="1"/>
    </location>
</feature>
<sequence>KLQPRVLAERFGTSTTVVREALTRLAGDGLV</sequence>
<evidence type="ECO:0000259" key="4">
    <source>
        <dbReference type="Pfam" id="PF00392"/>
    </source>
</evidence>
<keyword evidence="6" id="KW-1185">Reference proteome</keyword>